<reference evidence="2 3" key="1">
    <citation type="submission" date="2020-08" db="EMBL/GenBank/DDBJ databases">
        <title>Genome public.</title>
        <authorList>
            <person name="Liu C."/>
            <person name="Sun Q."/>
        </authorList>
    </citation>
    <scope>NUCLEOTIDE SEQUENCE [LARGE SCALE GENOMIC DNA]</scope>
    <source>
        <strain evidence="2 3">M27</strain>
    </source>
</reference>
<gene>
    <name evidence="2" type="ORF">H8S67_04685</name>
</gene>
<feature type="chain" id="PRO_5046855153" description="Lipoprotein" evidence="1">
    <location>
        <begin position="27"/>
        <end position="232"/>
    </location>
</feature>
<keyword evidence="3" id="KW-1185">Reference proteome</keyword>
<keyword evidence="1" id="KW-0732">Signal</keyword>
<dbReference type="EMBL" id="JACOOE010000001">
    <property type="protein sequence ID" value="MBC5603967.1"/>
    <property type="molecule type" value="Genomic_DNA"/>
</dbReference>
<accession>A0ABR7C828</accession>
<evidence type="ECO:0000313" key="2">
    <source>
        <dbReference type="EMBL" id="MBC5603967.1"/>
    </source>
</evidence>
<proteinExistence type="predicted"/>
<organism evidence="2 3">
    <name type="scientific">Bacteroides difficilis</name>
    <dbReference type="NCBI Taxonomy" id="2763021"/>
    <lineage>
        <taxon>Bacteria</taxon>
        <taxon>Pseudomonadati</taxon>
        <taxon>Bacteroidota</taxon>
        <taxon>Bacteroidia</taxon>
        <taxon>Bacteroidales</taxon>
        <taxon>Bacteroidaceae</taxon>
        <taxon>Bacteroides</taxon>
    </lineage>
</organism>
<comment type="caution">
    <text evidence="2">The sequence shown here is derived from an EMBL/GenBank/DDBJ whole genome shotgun (WGS) entry which is preliminary data.</text>
</comment>
<dbReference type="RefSeq" id="WP_186966576.1">
    <property type="nucleotide sequence ID" value="NZ_JACOOE010000001.1"/>
</dbReference>
<protein>
    <recommendedName>
        <fullName evidence="4">Lipoprotein</fullName>
    </recommendedName>
</protein>
<evidence type="ECO:0000313" key="3">
    <source>
        <dbReference type="Proteomes" id="UP000600600"/>
    </source>
</evidence>
<sequence length="232" mass="26129">MKQIFMINLIAIAMCLFSCSNSKKQANVDPSVVQAEVEANAGVKPFILTEDGVGSLRMKHPFKNMSDTDEGLYNKVEKGTFYYEPAAMKLQTYTLYCDDVEVANFMLEKQLSPIEELTVTSPYVSLENGVKVGMPLREAVTKKGMEAMIMYDEMFDQGIIYIAYGKNLRINVVNEELDDLTEQTKMKALAMTANGDLAKTSELEGKSIQLTPEDFKPEAKVACFYIDRRFEE</sequence>
<name>A0ABR7C828_9BACE</name>
<dbReference type="Proteomes" id="UP000600600">
    <property type="component" value="Unassembled WGS sequence"/>
</dbReference>
<evidence type="ECO:0008006" key="4">
    <source>
        <dbReference type="Google" id="ProtNLM"/>
    </source>
</evidence>
<feature type="signal peptide" evidence="1">
    <location>
        <begin position="1"/>
        <end position="26"/>
    </location>
</feature>
<evidence type="ECO:0000256" key="1">
    <source>
        <dbReference type="SAM" id="SignalP"/>
    </source>
</evidence>